<comment type="caution">
    <text evidence="1">The sequence shown here is derived from an EMBL/GenBank/DDBJ whole genome shotgun (WGS) entry which is preliminary data.</text>
</comment>
<gene>
    <name evidence="1" type="ORF">C8R14_11263</name>
</gene>
<keyword evidence="2" id="KW-1185">Reference proteome</keyword>
<evidence type="ECO:0008006" key="3">
    <source>
        <dbReference type="Google" id="ProtNLM"/>
    </source>
</evidence>
<reference evidence="1 2" key="1">
    <citation type="submission" date="2018-04" db="EMBL/GenBank/DDBJ databases">
        <title>Active sludge and wastewater microbial communities from Klosterneuburg, Austria.</title>
        <authorList>
            <person name="Wagner M."/>
        </authorList>
    </citation>
    <scope>NUCLEOTIDE SEQUENCE [LARGE SCALE GENOMIC DNA]</scope>
    <source>
        <strain evidence="1 2">Nm 57</strain>
    </source>
</reference>
<dbReference type="Proteomes" id="UP000247780">
    <property type="component" value="Unassembled WGS sequence"/>
</dbReference>
<protein>
    <recommendedName>
        <fullName evidence="3">DUF4292 domain-containing protein</fullName>
    </recommendedName>
</protein>
<dbReference type="EMBL" id="QICQ01000012">
    <property type="protein sequence ID" value="PXV81187.1"/>
    <property type="molecule type" value="Genomic_DNA"/>
</dbReference>
<accession>A0ABX5MA36</accession>
<sequence>MNKAERITSSDMKHTYRYLLWLLLPCLLPVLQGCLSPITLQHAVSAYDDTITDAISRQLLTNIARAQHHQPIHFTGISNVAATFDFRFNAGATPALGGLAGNTLMPIFGGSIAENPTISIVPIEGEEFTWRLLTPFRQNKFMLLFRQRFDVDLLLRLMAQEVRIQEGLSQKTYRNRSPFPADYEMFRKVVLHLSAIQDQNQLHAEPLNIEYNWTLPAASVSAEGFQTLEKEFSIYHDQQKGLFTLRQKKQGPILITNYDPEMLSETERVQLNEEAKQ</sequence>
<evidence type="ECO:0000313" key="2">
    <source>
        <dbReference type="Proteomes" id="UP000247780"/>
    </source>
</evidence>
<name>A0ABX5MA36_9PROT</name>
<dbReference type="PROSITE" id="PS51257">
    <property type="entry name" value="PROKAR_LIPOPROTEIN"/>
    <property type="match status" value="1"/>
</dbReference>
<proteinExistence type="predicted"/>
<organism evidence="1 2">
    <name type="scientific">Nitrosomonas eutropha</name>
    <dbReference type="NCBI Taxonomy" id="916"/>
    <lineage>
        <taxon>Bacteria</taxon>
        <taxon>Pseudomonadati</taxon>
        <taxon>Pseudomonadota</taxon>
        <taxon>Betaproteobacteria</taxon>
        <taxon>Nitrosomonadales</taxon>
        <taxon>Nitrosomonadaceae</taxon>
        <taxon>Nitrosomonas</taxon>
    </lineage>
</organism>
<evidence type="ECO:0000313" key="1">
    <source>
        <dbReference type="EMBL" id="PXV81187.1"/>
    </source>
</evidence>